<feature type="non-terminal residue" evidence="2">
    <location>
        <position position="257"/>
    </location>
</feature>
<dbReference type="EMBL" id="BARU01034157">
    <property type="protein sequence ID" value="GAH62062.1"/>
    <property type="molecule type" value="Genomic_DNA"/>
</dbReference>
<feature type="region of interest" description="Disordered" evidence="1">
    <location>
        <begin position="1"/>
        <end position="57"/>
    </location>
</feature>
<feature type="region of interest" description="Disordered" evidence="1">
    <location>
        <begin position="213"/>
        <end position="242"/>
    </location>
</feature>
<organism evidence="2">
    <name type="scientific">marine sediment metagenome</name>
    <dbReference type="NCBI Taxonomy" id="412755"/>
    <lineage>
        <taxon>unclassified sequences</taxon>
        <taxon>metagenomes</taxon>
        <taxon>ecological metagenomes</taxon>
    </lineage>
</organism>
<reference evidence="2" key="1">
    <citation type="journal article" date="2014" name="Front. Microbiol.">
        <title>High frequency of phylogenetically diverse reductive dehalogenase-homologous genes in deep subseafloor sedimentary metagenomes.</title>
        <authorList>
            <person name="Kawai M."/>
            <person name="Futagami T."/>
            <person name="Toyoda A."/>
            <person name="Takaki Y."/>
            <person name="Nishi S."/>
            <person name="Hori S."/>
            <person name="Arai W."/>
            <person name="Tsubouchi T."/>
            <person name="Morono Y."/>
            <person name="Uchiyama I."/>
            <person name="Ito T."/>
            <person name="Fujiyama A."/>
            <person name="Inagaki F."/>
            <person name="Takami H."/>
        </authorList>
    </citation>
    <scope>NUCLEOTIDE SEQUENCE</scope>
    <source>
        <strain evidence="2">Expedition CK06-06</strain>
    </source>
</reference>
<feature type="non-terminal residue" evidence="2">
    <location>
        <position position="1"/>
    </location>
</feature>
<gene>
    <name evidence="2" type="ORF">S03H2_53655</name>
</gene>
<accession>X1GY32</accession>
<comment type="caution">
    <text evidence="2">The sequence shown here is derived from an EMBL/GenBank/DDBJ whole genome shotgun (WGS) entry which is preliminary data.</text>
</comment>
<feature type="compositionally biased region" description="Basic and acidic residues" evidence="1">
    <location>
        <begin position="29"/>
        <end position="40"/>
    </location>
</feature>
<protein>
    <submittedName>
        <fullName evidence="2">Uncharacterized protein</fullName>
    </submittedName>
</protein>
<proteinExistence type="predicted"/>
<feature type="compositionally biased region" description="Low complexity" evidence="1">
    <location>
        <begin position="89"/>
        <end position="99"/>
    </location>
</feature>
<dbReference type="AlphaFoldDB" id="X1GY32"/>
<name>X1GY32_9ZZZZ</name>
<feature type="region of interest" description="Disordered" evidence="1">
    <location>
        <begin position="89"/>
        <end position="197"/>
    </location>
</feature>
<evidence type="ECO:0000256" key="1">
    <source>
        <dbReference type="SAM" id="MobiDB-lite"/>
    </source>
</evidence>
<evidence type="ECO:0000313" key="2">
    <source>
        <dbReference type="EMBL" id="GAH62062.1"/>
    </source>
</evidence>
<feature type="compositionally biased region" description="Basic residues" evidence="1">
    <location>
        <begin position="48"/>
        <end position="57"/>
    </location>
</feature>
<sequence length="257" mass="27876">GSKNRRINKLEMTQTYGHAGHSEVNPVKLKSESTGKHVEAARASSNLKGKRAKSPKGRSLKNFSAILFKKLSFKDLDKHKAIEKLLSGYKGKGLKSGTSQRLKKSKKAELTMKTSLKGAGQKENGLKMANSTTTHKPGGKSSQDKKLSPKPAVLPEDGMEPVSLKPDSLRSEGVLTDTGKAADQEQNHAHNFPSEQNLKPKIIIVDLRKKPVKPAPAAPQGIQSNIDAKAQSSLQSDEKELPVIFKTMEQGGERLKG</sequence>
<feature type="compositionally biased region" description="Polar residues" evidence="1">
    <location>
        <begin position="221"/>
        <end position="235"/>
    </location>
</feature>